<dbReference type="SMART" id="SM00646">
    <property type="entry name" value="Ami_3"/>
    <property type="match status" value="1"/>
</dbReference>
<accession>A0ABR7M8S2</accession>
<organism evidence="11 12">
    <name type="scientific">Flavihumibacter stibioxidans</name>
    <dbReference type="NCBI Taxonomy" id="1834163"/>
    <lineage>
        <taxon>Bacteria</taxon>
        <taxon>Pseudomonadati</taxon>
        <taxon>Bacteroidota</taxon>
        <taxon>Chitinophagia</taxon>
        <taxon>Chitinophagales</taxon>
        <taxon>Chitinophagaceae</taxon>
        <taxon>Flavihumibacter</taxon>
    </lineage>
</organism>
<evidence type="ECO:0000256" key="7">
    <source>
        <dbReference type="ARBA" id="ARBA00023136"/>
    </source>
</evidence>
<comment type="catalytic activity">
    <reaction evidence="1">
        <text>Hydrolyzes the link between N-acetylmuramoyl residues and L-amino acid residues in certain cell-wall glycopeptides.</text>
        <dbReference type="EC" id="3.5.1.28"/>
    </reaction>
</comment>
<evidence type="ECO:0000256" key="9">
    <source>
        <dbReference type="SAM" id="Phobius"/>
    </source>
</evidence>
<dbReference type="Pfam" id="PF03544">
    <property type="entry name" value="TonB_C"/>
    <property type="match status" value="1"/>
</dbReference>
<reference evidence="11 12" key="1">
    <citation type="submission" date="2016-07" db="EMBL/GenBank/DDBJ databases">
        <title>Genome analysis of Flavihumibacter stibioxidans YS-17.</title>
        <authorList>
            <person name="Shi K."/>
            <person name="Han Y."/>
            <person name="Wang G."/>
        </authorList>
    </citation>
    <scope>NUCLEOTIDE SEQUENCE [LARGE SCALE GENOMIC DNA]</scope>
    <source>
        <strain evidence="11 12">YS-17</strain>
    </source>
</reference>
<comment type="subcellular location">
    <subcellularLocation>
        <location evidence="2">Membrane</location>
        <topology evidence="2">Single-pass membrane protein</topology>
    </subcellularLocation>
</comment>
<comment type="caution">
    <text evidence="11">The sequence shown here is derived from an EMBL/GenBank/DDBJ whole genome shotgun (WGS) entry which is preliminary data.</text>
</comment>
<dbReference type="PANTHER" id="PTHR30404:SF0">
    <property type="entry name" value="N-ACETYLMURAMOYL-L-ALANINE AMIDASE AMIC"/>
    <property type="match status" value="1"/>
</dbReference>
<dbReference type="Gene3D" id="3.40.630.40">
    <property type="entry name" value="Zn-dependent exopeptidases"/>
    <property type="match status" value="1"/>
</dbReference>
<dbReference type="EMBL" id="MBUA01000012">
    <property type="protein sequence ID" value="MBC6491125.1"/>
    <property type="molecule type" value="Genomic_DNA"/>
</dbReference>
<evidence type="ECO:0000256" key="4">
    <source>
        <dbReference type="ARBA" id="ARBA00022692"/>
    </source>
</evidence>
<feature type="transmembrane region" description="Helical" evidence="9">
    <location>
        <begin position="97"/>
        <end position="119"/>
    </location>
</feature>
<dbReference type="SUPFAM" id="SSF53187">
    <property type="entry name" value="Zn-dependent exopeptidases"/>
    <property type="match status" value="1"/>
</dbReference>
<evidence type="ECO:0000256" key="8">
    <source>
        <dbReference type="SAM" id="MobiDB-lite"/>
    </source>
</evidence>
<evidence type="ECO:0000256" key="6">
    <source>
        <dbReference type="ARBA" id="ARBA00022989"/>
    </source>
</evidence>
<evidence type="ECO:0000256" key="5">
    <source>
        <dbReference type="ARBA" id="ARBA00022801"/>
    </source>
</evidence>
<dbReference type="CDD" id="cd02696">
    <property type="entry name" value="MurNAc-LAA"/>
    <property type="match status" value="1"/>
</dbReference>
<keyword evidence="12" id="KW-1185">Reference proteome</keyword>
<dbReference type="InterPro" id="IPR006260">
    <property type="entry name" value="TonB/TolA_C"/>
</dbReference>
<evidence type="ECO:0000256" key="2">
    <source>
        <dbReference type="ARBA" id="ARBA00004167"/>
    </source>
</evidence>
<gene>
    <name evidence="11" type="ORF">BC349_08785</name>
</gene>
<dbReference type="InterPro" id="IPR037682">
    <property type="entry name" value="TonB_C"/>
</dbReference>
<dbReference type="InterPro" id="IPR050695">
    <property type="entry name" value="N-acetylmuramoyl_amidase_3"/>
</dbReference>
<feature type="transmembrane region" description="Helical" evidence="9">
    <location>
        <begin position="37"/>
        <end position="56"/>
    </location>
</feature>
<dbReference type="Pfam" id="PF01520">
    <property type="entry name" value="Amidase_3"/>
    <property type="match status" value="1"/>
</dbReference>
<feature type="transmembrane region" description="Helical" evidence="9">
    <location>
        <begin position="276"/>
        <end position="294"/>
    </location>
</feature>
<dbReference type="NCBIfam" id="TIGR01352">
    <property type="entry name" value="tonB_Cterm"/>
    <property type="match status" value="1"/>
</dbReference>
<evidence type="ECO:0000259" key="10">
    <source>
        <dbReference type="PROSITE" id="PS52015"/>
    </source>
</evidence>
<dbReference type="Pfam" id="PF05569">
    <property type="entry name" value="Peptidase_M56"/>
    <property type="match status" value="1"/>
</dbReference>
<evidence type="ECO:0000313" key="11">
    <source>
        <dbReference type="EMBL" id="MBC6491125.1"/>
    </source>
</evidence>
<dbReference type="Gene3D" id="3.30.1150.10">
    <property type="match status" value="1"/>
</dbReference>
<feature type="transmembrane region" description="Helical" evidence="9">
    <location>
        <begin position="6"/>
        <end position="25"/>
    </location>
</feature>
<proteinExistence type="predicted"/>
<evidence type="ECO:0000313" key="12">
    <source>
        <dbReference type="Proteomes" id="UP000765802"/>
    </source>
</evidence>
<feature type="region of interest" description="Disordered" evidence="8">
    <location>
        <begin position="509"/>
        <end position="547"/>
    </location>
</feature>
<keyword evidence="4 9" id="KW-0812">Transmembrane</keyword>
<dbReference type="EC" id="3.5.1.28" evidence="3"/>
<feature type="compositionally biased region" description="Basic and acidic residues" evidence="8">
    <location>
        <begin position="509"/>
        <end position="518"/>
    </location>
</feature>
<feature type="domain" description="TonB C-terminal" evidence="10">
    <location>
        <begin position="566"/>
        <end position="658"/>
    </location>
</feature>
<dbReference type="PANTHER" id="PTHR30404">
    <property type="entry name" value="N-ACETYLMURAMOYL-L-ALANINE AMIDASE"/>
    <property type="match status" value="1"/>
</dbReference>
<dbReference type="PROSITE" id="PS52015">
    <property type="entry name" value="TONB_CTD"/>
    <property type="match status" value="1"/>
</dbReference>
<dbReference type="CDD" id="cd07341">
    <property type="entry name" value="M56_BlaR1_MecR1_like"/>
    <property type="match status" value="1"/>
</dbReference>
<keyword evidence="6 9" id="KW-1133">Transmembrane helix</keyword>
<keyword evidence="7 9" id="KW-0472">Membrane</keyword>
<evidence type="ECO:0000256" key="3">
    <source>
        <dbReference type="ARBA" id="ARBA00011901"/>
    </source>
</evidence>
<evidence type="ECO:0000256" key="1">
    <source>
        <dbReference type="ARBA" id="ARBA00001561"/>
    </source>
</evidence>
<sequence>MVAILIILIKILISSALLFGYYWLFLRNKRFHQYNRYYLLATVVISLVLPFINIPIQVLPGSHMGKAIYNTLEVITVYGEGEEAVVSFGRLLPDWRFMALGIYLAISLVILAGLLRSVFIIRKMSRNYPLEKVDDIKIYHTSEEGTPFSWFRRIFWNDGILLHSRKGQQIFRHELFHIRQCHSADNLFLHLVYGVAWFNPFFFLIRNEIKTIHEFLADQHAMADQDHLEYAEILLEQSIRARQLQVTNHFFQHQIKRRITMITNIQFRNPGYISRLLALPVVTFLTLVLASFVYKNNQGTSPMTAAERIKIVLDAGHGGNDPGATAADGSISEQRLALDIVRKIKDLAPAYNIEVELTRIDENLPGGLSNLNAANRWRVDFTQSVNPMMFISIHINAAGNNKRQGLEIYVPKEGSKNGFREESLMAASIMAKELGEYFPEKKVLQRAGDRGIYVLDYNEVPAIMINPGFITNNGDLEFLRHAANQEKIARKILEGIIAFQFHLDQRKGLANDQQKEPSEEPTESVKALVPSQPNLHSQKEMGSTDREGSHLDMKVFQTDSLPQFPGGKEAWQDYLNKTLRYPQEAIDKEVMGTVLIQFTVHKDGTTSNHKILKDPGAGLGAEALRVLKVSGKWEPAIRNGRKVKAIYQHPITFRLEAE</sequence>
<dbReference type="InterPro" id="IPR008756">
    <property type="entry name" value="Peptidase_M56"/>
</dbReference>
<dbReference type="Proteomes" id="UP000765802">
    <property type="component" value="Unassembled WGS sequence"/>
</dbReference>
<protein>
    <recommendedName>
        <fullName evidence="3">N-acetylmuramoyl-L-alanine amidase</fullName>
        <ecNumber evidence="3">3.5.1.28</ecNumber>
    </recommendedName>
</protein>
<dbReference type="RefSeq" id="WP_187256449.1">
    <property type="nucleotide sequence ID" value="NZ_JBHULF010000014.1"/>
</dbReference>
<name>A0ABR7M8S2_9BACT</name>
<feature type="compositionally biased region" description="Basic and acidic residues" evidence="8">
    <location>
        <begin position="537"/>
        <end position="547"/>
    </location>
</feature>
<keyword evidence="5" id="KW-0378">Hydrolase</keyword>
<dbReference type="InterPro" id="IPR002508">
    <property type="entry name" value="MurNAc-LAA_cat"/>
</dbReference>
<dbReference type="SUPFAM" id="SSF74653">
    <property type="entry name" value="TolA/TonB C-terminal domain"/>
    <property type="match status" value="1"/>
</dbReference>